<dbReference type="Gene3D" id="3.30.500.20">
    <property type="entry name" value="BH3703-like domains"/>
    <property type="match status" value="1"/>
</dbReference>
<dbReference type="RefSeq" id="WP_377122249.1">
    <property type="nucleotide sequence ID" value="NZ_JBHRSD010000011.1"/>
</dbReference>
<evidence type="ECO:0000313" key="2">
    <source>
        <dbReference type="Proteomes" id="UP001595453"/>
    </source>
</evidence>
<organism evidence="1 2">
    <name type="scientific">Pseudoalteromonas fenneropenaei</name>
    <dbReference type="NCBI Taxonomy" id="1737459"/>
    <lineage>
        <taxon>Bacteria</taxon>
        <taxon>Pseudomonadati</taxon>
        <taxon>Pseudomonadota</taxon>
        <taxon>Gammaproteobacteria</taxon>
        <taxon>Alteromonadales</taxon>
        <taxon>Pseudoalteromonadaceae</taxon>
        <taxon>Pseudoalteromonas</taxon>
    </lineage>
</organism>
<reference evidence="2" key="1">
    <citation type="journal article" date="2019" name="Int. J. Syst. Evol. Microbiol.">
        <title>The Global Catalogue of Microorganisms (GCM) 10K type strain sequencing project: providing services to taxonomists for standard genome sequencing and annotation.</title>
        <authorList>
            <consortium name="The Broad Institute Genomics Platform"/>
            <consortium name="The Broad Institute Genome Sequencing Center for Infectious Disease"/>
            <person name="Wu L."/>
            <person name="Ma J."/>
        </authorList>
    </citation>
    <scope>NUCLEOTIDE SEQUENCE [LARGE SCALE GENOMIC DNA]</scope>
    <source>
        <strain evidence="2">KCTC 42730</strain>
    </source>
</reference>
<name>A0ABV7CHV7_9GAMM</name>
<sequence length="113" mass="12872">MENSVENLYLTIAQSIVNSIDDDWSSSIIRAELTEGSIEFQSEYIPTLSPAQPKYFDVPFEIFEAFEELHAVTSGNDNNWNRATFTLAPSGSFNIDFEWDQALADEIERLNNE</sequence>
<comment type="caution">
    <text evidence="1">The sequence shown here is derived from an EMBL/GenBank/DDBJ whole genome shotgun (WGS) entry which is preliminary data.</text>
</comment>
<keyword evidence="2" id="KW-1185">Reference proteome</keyword>
<gene>
    <name evidence="1" type="ORF">ACFOEE_06555</name>
</gene>
<dbReference type="InterPro" id="IPR036170">
    <property type="entry name" value="YezG-like_sf"/>
</dbReference>
<evidence type="ECO:0000313" key="1">
    <source>
        <dbReference type="EMBL" id="MFC3032173.1"/>
    </source>
</evidence>
<dbReference type="SUPFAM" id="SSF160424">
    <property type="entry name" value="BH3703-like"/>
    <property type="match status" value="1"/>
</dbReference>
<protein>
    <submittedName>
        <fullName evidence="1">Immunity protein YezG family protein</fullName>
    </submittedName>
</protein>
<dbReference type="Pfam" id="PF04634">
    <property type="entry name" value="YezG-like"/>
    <property type="match status" value="1"/>
</dbReference>
<accession>A0ABV7CHV7</accession>
<dbReference type="EMBL" id="JBHRSD010000011">
    <property type="protein sequence ID" value="MFC3032173.1"/>
    <property type="molecule type" value="Genomic_DNA"/>
</dbReference>
<proteinExistence type="predicted"/>
<dbReference type="InterPro" id="IPR006728">
    <property type="entry name" value="YezG-like"/>
</dbReference>
<dbReference type="Proteomes" id="UP001595453">
    <property type="component" value="Unassembled WGS sequence"/>
</dbReference>